<name>A0A8K0JNW2_9TREE</name>
<feature type="compositionally biased region" description="Polar residues" evidence="1">
    <location>
        <begin position="556"/>
        <end position="567"/>
    </location>
</feature>
<feature type="region of interest" description="Disordered" evidence="1">
    <location>
        <begin position="609"/>
        <end position="656"/>
    </location>
</feature>
<proteinExistence type="predicted"/>
<feature type="compositionally biased region" description="Polar residues" evidence="1">
    <location>
        <begin position="307"/>
        <end position="329"/>
    </location>
</feature>
<sequence length="1165" mass="125406">MSKKEVSKQSSPAGSSQPSTTTVSQINDPEGKQTPQTKPAGDAATKGVDAQEQSSIKSPPMGTSSLIGSFKTVRPKRQKMQRQRRKSQQSTSSDLVKQDAAGSSAKKPSETCEKESSDVEMASVHDKTLSDVDMGSSHDKTLPDPYSPSRESSLLPTHLLSSPAPSSAPFEGPEASSTPHAINTLPTSSVTPNQETPEVSTDRITPSSQPRSIRRSSRRTGTTSSRLEKARKLFQDAEEIFSPPATVANKPKEERPLKDFELDYDSAGTEVKKETRSQMLAKQRKGQFSGNVELELGAKSSLPLHSSSLARTEAKSQTPPAAVDSSYSAHNRVWSAGLSAASPPFVPQSLAQTGSQPSVRPQTQHPDGTESYSNKETGPIDTMPQTTGQDRSIEGLPTSQNQGGYTSAMNFIGGVGRQDMKYNDLQAFSRDFGILPGSEEETKAIVSGRVRNWTMSQLGKGKPSIAPSDRFVKREPSILELVHAHMESSDGVVLTRQPLGPAQAKRRTTSSGSLSYVDPQRRLRSVTLTSIPAEGESEEEQSKRSRSKDNRHGRSHTSADIRSTQQDVRPERTLPDQPESITTSSDIEDHLADDSDVDSIGETVSAMSTTFGLGPRQKATSPGSGQVSDAETEQGDNEADKGSQANPRKLTGISPAMRGDFQGRVLQFGTSEEEYQPLKTRMNSSTSSIASIAGTHGSVISPPPGLTKATKPFKSPVAKALETRKCDTCGRATATSVLTLMEPCYHLACFDCLNAVLNTVCSNGPGGNPGRSRCSSFGCGKETVGIIPYLLASPPVRQQADKLEDKETQLRLAFDALPDENEETVVVRMDNVAWDVTPEAVVAFLPPNTLADNLIQNVHIMLDRNDGKAKDYLFFECRDRQAATQVLRSRQNAVLGHPPRARPVTLTLSTHAALITELRPSGPRELENLMSLCRSIDMAPESTVTDNPAGLQTPQQTPRRGEGSVIASPAQSGRFLKSPLAPFHSLMSLLSKIAANDEDKAGGSKTSVIYWDLFACAAGAISVLAKRTLAAHRSQLPPTPPASKLDLLAKANSSPFHQTMQSVSPTPAFHIRTESQIQRSSIEAKVREKLERDQARQAGPGPLGTPRAPGRARADPVTPGKSYNPMEATQHRIQEEALAHLLIGAFEKTFGFRINQGGIASRSPA</sequence>
<evidence type="ECO:0000313" key="3">
    <source>
        <dbReference type="Proteomes" id="UP000812966"/>
    </source>
</evidence>
<reference evidence="2" key="1">
    <citation type="submission" date="2020-04" db="EMBL/GenBank/DDBJ databases">
        <title>Analysis of mating type loci in Filobasidium floriforme.</title>
        <authorList>
            <person name="Nowrousian M."/>
        </authorList>
    </citation>
    <scope>NUCLEOTIDE SEQUENCE</scope>
    <source>
        <strain evidence="2">CBS 6242</strain>
    </source>
</reference>
<feature type="compositionally biased region" description="Polar residues" evidence="1">
    <location>
        <begin position="349"/>
        <end position="376"/>
    </location>
</feature>
<feature type="region of interest" description="Disordered" evidence="1">
    <location>
        <begin position="940"/>
        <end position="971"/>
    </location>
</feature>
<feature type="region of interest" description="Disordered" evidence="1">
    <location>
        <begin position="1090"/>
        <end position="1125"/>
    </location>
</feature>
<feature type="compositionally biased region" description="Polar residues" evidence="1">
    <location>
        <begin position="942"/>
        <end position="958"/>
    </location>
</feature>
<dbReference type="OrthoDB" id="336240at2759"/>
<feature type="region of interest" description="Disordered" evidence="1">
    <location>
        <begin position="307"/>
        <end position="405"/>
    </location>
</feature>
<feature type="compositionally biased region" description="Polar residues" evidence="1">
    <location>
        <begin position="178"/>
        <end position="199"/>
    </location>
</feature>
<feature type="region of interest" description="Disordered" evidence="1">
    <location>
        <begin position="487"/>
        <end position="594"/>
    </location>
</feature>
<accession>A0A8K0JNW2</accession>
<gene>
    <name evidence="2" type="ORF">FFLO_01816</name>
</gene>
<dbReference type="EMBL" id="JABELV010000026">
    <property type="protein sequence ID" value="KAG7562755.1"/>
    <property type="molecule type" value="Genomic_DNA"/>
</dbReference>
<dbReference type="AlphaFoldDB" id="A0A8K0JNW2"/>
<organism evidence="2 3">
    <name type="scientific">Filobasidium floriforme</name>
    <dbReference type="NCBI Taxonomy" id="5210"/>
    <lineage>
        <taxon>Eukaryota</taxon>
        <taxon>Fungi</taxon>
        <taxon>Dikarya</taxon>
        <taxon>Basidiomycota</taxon>
        <taxon>Agaricomycotina</taxon>
        <taxon>Tremellomycetes</taxon>
        <taxon>Filobasidiales</taxon>
        <taxon>Filobasidiaceae</taxon>
        <taxon>Filobasidium</taxon>
    </lineage>
</organism>
<evidence type="ECO:0000313" key="2">
    <source>
        <dbReference type="EMBL" id="KAG7562755.1"/>
    </source>
</evidence>
<feature type="compositionally biased region" description="Basic and acidic residues" evidence="1">
    <location>
        <begin position="250"/>
        <end position="261"/>
    </location>
</feature>
<keyword evidence="3" id="KW-1185">Reference proteome</keyword>
<feature type="compositionally biased region" description="Polar residues" evidence="1">
    <location>
        <begin position="51"/>
        <end position="67"/>
    </location>
</feature>
<feature type="compositionally biased region" description="Low complexity" evidence="1">
    <location>
        <begin position="151"/>
        <end position="177"/>
    </location>
</feature>
<comment type="caution">
    <text evidence="2">The sequence shown here is derived from an EMBL/GenBank/DDBJ whole genome shotgun (WGS) entry which is preliminary data.</text>
</comment>
<evidence type="ECO:0008006" key="4">
    <source>
        <dbReference type="Google" id="ProtNLM"/>
    </source>
</evidence>
<feature type="compositionally biased region" description="Basic and acidic residues" evidence="1">
    <location>
        <begin position="540"/>
        <end position="552"/>
    </location>
</feature>
<feature type="region of interest" description="Disordered" evidence="1">
    <location>
        <begin position="1"/>
        <end position="261"/>
    </location>
</feature>
<feature type="compositionally biased region" description="Basic residues" evidence="1">
    <location>
        <begin position="73"/>
        <end position="87"/>
    </location>
</feature>
<dbReference type="InterPro" id="IPR012677">
    <property type="entry name" value="Nucleotide-bd_a/b_plait_sf"/>
</dbReference>
<protein>
    <recommendedName>
        <fullName evidence="4">RING-type domain-containing protein</fullName>
    </recommendedName>
</protein>
<feature type="compositionally biased region" description="Basic and acidic residues" evidence="1">
    <location>
        <begin position="107"/>
        <end position="142"/>
    </location>
</feature>
<feature type="compositionally biased region" description="Basic and acidic residues" evidence="1">
    <location>
        <begin position="226"/>
        <end position="235"/>
    </location>
</feature>
<feature type="compositionally biased region" description="Polar residues" evidence="1">
    <location>
        <begin position="8"/>
        <end position="37"/>
    </location>
</feature>
<evidence type="ECO:0000256" key="1">
    <source>
        <dbReference type="SAM" id="MobiDB-lite"/>
    </source>
</evidence>
<feature type="compositionally biased region" description="Polar residues" evidence="1">
    <location>
        <begin position="618"/>
        <end position="629"/>
    </location>
</feature>
<dbReference type="Proteomes" id="UP000812966">
    <property type="component" value="Unassembled WGS sequence"/>
</dbReference>
<dbReference type="Gene3D" id="3.30.70.330">
    <property type="match status" value="1"/>
</dbReference>